<gene>
    <name evidence="3" type="ORF">AU05_25315</name>
</gene>
<dbReference type="PROSITE" id="PS51257">
    <property type="entry name" value="PROKAR_LIPOPROTEIN"/>
    <property type="match status" value="1"/>
</dbReference>
<proteinExistence type="predicted"/>
<feature type="chain" id="PRO_5047198181" description="Lipoprotein" evidence="2">
    <location>
        <begin position="23"/>
        <end position="90"/>
    </location>
</feature>
<evidence type="ECO:0000313" key="4">
    <source>
        <dbReference type="Proteomes" id="UP000023842"/>
    </source>
</evidence>
<comment type="caution">
    <text evidence="3">The sequence shown here is derived from an EMBL/GenBank/DDBJ whole genome shotgun (WGS) entry which is preliminary data.</text>
</comment>
<sequence length="90" mass="9514">MTLLRSLLIALLIVSLMGCAQRQNEQRPEVAQTCHEVENCQQDAPKSEPGVGEQLALGVVSVAVAVVAIPLFLVSYMVICPFSDGGLCGS</sequence>
<evidence type="ECO:0000256" key="1">
    <source>
        <dbReference type="SAM" id="Phobius"/>
    </source>
</evidence>
<accession>A0ABN0S6P2</accession>
<keyword evidence="1" id="KW-1133">Transmembrane helix</keyword>
<reference evidence="4" key="1">
    <citation type="journal article" date="2014" name="Genome Announc.">
        <title>Draft Genome Sequence of the algae degrading bacterium Pseudomonas mendocina AD6.</title>
        <authorList>
            <person name="Barney B.M."/>
            <person name="Lenneman E.M."/>
        </authorList>
    </citation>
    <scope>NUCLEOTIDE SEQUENCE [LARGE SCALE GENOMIC DNA]</scope>
    <source>
        <strain evidence="4">AD6</strain>
    </source>
</reference>
<keyword evidence="1" id="KW-0812">Transmembrane</keyword>
<name>A0ABN0S6P2_9GAMM</name>
<evidence type="ECO:0000256" key="2">
    <source>
        <dbReference type="SAM" id="SignalP"/>
    </source>
</evidence>
<dbReference type="RefSeq" id="WP_037004649.1">
    <property type="nucleotide sequence ID" value="NZ_JFJN01000096.1"/>
</dbReference>
<keyword evidence="4" id="KW-1185">Reference proteome</keyword>
<dbReference type="Proteomes" id="UP000023842">
    <property type="component" value="Unassembled WGS sequence"/>
</dbReference>
<dbReference type="EMBL" id="JFJN01000096">
    <property type="protein sequence ID" value="EZH77273.1"/>
    <property type="molecule type" value="Genomic_DNA"/>
</dbReference>
<keyword evidence="1" id="KW-0472">Membrane</keyword>
<feature type="signal peptide" evidence="2">
    <location>
        <begin position="1"/>
        <end position="22"/>
    </location>
</feature>
<evidence type="ECO:0000313" key="3">
    <source>
        <dbReference type="EMBL" id="EZH77273.1"/>
    </source>
</evidence>
<keyword evidence="2" id="KW-0732">Signal</keyword>
<evidence type="ECO:0008006" key="5">
    <source>
        <dbReference type="Google" id="ProtNLM"/>
    </source>
</evidence>
<feature type="transmembrane region" description="Helical" evidence="1">
    <location>
        <begin position="55"/>
        <end position="79"/>
    </location>
</feature>
<organism evidence="3 4">
    <name type="scientific">Ectopseudomonas composti</name>
    <dbReference type="NCBI Taxonomy" id="658457"/>
    <lineage>
        <taxon>Bacteria</taxon>
        <taxon>Pseudomonadati</taxon>
        <taxon>Pseudomonadota</taxon>
        <taxon>Gammaproteobacteria</taxon>
        <taxon>Pseudomonadales</taxon>
        <taxon>Pseudomonadaceae</taxon>
        <taxon>Ectopseudomonas</taxon>
    </lineage>
</organism>
<protein>
    <recommendedName>
        <fullName evidence="5">Lipoprotein</fullName>
    </recommendedName>
</protein>